<dbReference type="GO" id="GO:0016491">
    <property type="term" value="F:oxidoreductase activity"/>
    <property type="evidence" value="ECO:0007669"/>
    <property type="project" value="UniProtKB-KW"/>
</dbReference>
<proteinExistence type="inferred from homology"/>
<dbReference type="Pfam" id="PF00106">
    <property type="entry name" value="adh_short"/>
    <property type="match status" value="1"/>
</dbReference>
<dbReference type="InterPro" id="IPR036291">
    <property type="entry name" value="NAD(P)-bd_dom_sf"/>
</dbReference>
<dbReference type="InterPro" id="IPR051911">
    <property type="entry name" value="SDR_oxidoreductase"/>
</dbReference>
<comment type="caution">
    <text evidence="5">The sequence shown here is derived from an EMBL/GenBank/DDBJ whole genome shotgun (WGS) entry which is preliminary data.</text>
</comment>
<comment type="similarity">
    <text evidence="1 4">Belongs to the short-chain dehydrogenases/reductases (SDR) family.</text>
</comment>
<dbReference type="PRINTS" id="PR00081">
    <property type="entry name" value="GDHRDH"/>
</dbReference>
<keyword evidence="6" id="KW-1185">Reference proteome</keyword>
<evidence type="ECO:0000313" key="5">
    <source>
        <dbReference type="EMBL" id="GJE93456.1"/>
    </source>
</evidence>
<evidence type="ECO:0000256" key="2">
    <source>
        <dbReference type="ARBA" id="ARBA00022857"/>
    </source>
</evidence>
<dbReference type="InterPro" id="IPR020904">
    <property type="entry name" value="Sc_DH/Rdtase_CS"/>
</dbReference>
<organism evidence="5 6">
    <name type="scientific">Phanerochaete sordida</name>
    <dbReference type="NCBI Taxonomy" id="48140"/>
    <lineage>
        <taxon>Eukaryota</taxon>
        <taxon>Fungi</taxon>
        <taxon>Dikarya</taxon>
        <taxon>Basidiomycota</taxon>
        <taxon>Agaricomycotina</taxon>
        <taxon>Agaricomycetes</taxon>
        <taxon>Polyporales</taxon>
        <taxon>Phanerochaetaceae</taxon>
        <taxon>Phanerochaete</taxon>
    </lineage>
</organism>
<dbReference type="EMBL" id="BPQB01000032">
    <property type="protein sequence ID" value="GJE93456.1"/>
    <property type="molecule type" value="Genomic_DNA"/>
</dbReference>
<evidence type="ECO:0000256" key="1">
    <source>
        <dbReference type="ARBA" id="ARBA00006484"/>
    </source>
</evidence>
<dbReference type="InterPro" id="IPR002347">
    <property type="entry name" value="SDR_fam"/>
</dbReference>
<dbReference type="Proteomes" id="UP000703269">
    <property type="component" value="Unassembled WGS sequence"/>
</dbReference>
<dbReference type="SUPFAM" id="SSF51735">
    <property type="entry name" value="NAD(P)-binding Rossmann-fold domains"/>
    <property type="match status" value="1"/>
</dbReference>
<reference evidence="5 6" key="1">
    <citation type="submission" date="2021-08" db="EMBL/GenBank/DDBJ databases">
        <title>Draft Genome Sequence of Phanerochaete sordida strain YK-624.</title>
        <authorList>
            <person name="Mori T."/>
            <person name="Dohra H."/>
            <person name="Suzuki T."/>
            <person name="Kawagishi H."/>
            <person name="Hirai H."/>
        </authorList>
    </citation>
    <scope>NUCLEOTIDE SEQUENCE [LARGE SCALE GENOMIC DNA]</scope>
    <source>
        <strain evidence="5 6">YK-624</strain>
    </source>
</reference>
<dbReference type="AlphaFoldDB" id="A0A9P3GEI7"/>
<name>A0A9P3GEI7_9APHY</name>
<dbReference type="OrthoDB" id="1274115at2759"/>
<accession>A0A9P3GEI7</accession>
<sequence>MSNSSRYLFYAPFVCMSRVWVITGASSGLGLATALHVLKQGHKVIASVRSPSKFPDELRAAGAKQLILDLDGSDEHIRQAAQQAIDVYGYVDVLVNNAGTNINGYGAFEELSMQEIRQHFQSNLFGTLAFTQPFIAHFRPRRSGHIINVSSLAAGLSAPAWSPYNASKLALESFSETLAKELYLFSIRVTIIVTGYFPTAIFLKHPAYVGENKTADSVQARLSTIYVDPETQGYDSMNWRPRQAEAAGFVGDPAKFAARVFEIGAQTGFAYEVMKNAPKGWIKVACGSDAGSFVQKQLEDTVENFKAFEPIWRSTDAAGAAQKAASAKL</sequence>
<dbReference type="CDD" id="cd05374">
    <property type="entry name" value="17beta-HSD-like_SDR_c"/>
    <property type="match status" value="1"/>
</dbReference>
<dbReference type="PRINTS" id="PR00080">
    <property type="entry name" value="SDRFAMILY"/>
</dbReference>
<keyword evidence="2" id="KW-0521">NADP</keyword>
<keyword evidence="3" id="KW-0560">Oxidoreductase</keyword>
<dbReference type="PANTHER" id="PTHR43976">
    <property type="entry name" value="SHORT CHAIN DEHYDROGENASE"/>
    <property type="match status" value="1"/>
</dbReference>
<dbReference type="PROSITE" id="PS00061">
    <property type="entry name" value="ADH_SHORT"/>
    <property type="match status" value="1"/>
</dbReference>
<protein>
    <submittedName>
        <fullName evidence="5">SDR family oxidoreductase</fullName>
    </submittedName>
</protein>
<evidence type="ECO:0000313" key="6">
    <source>
        <dbReference type="Proteomes" id="UP000703269"/>
    </source>
</evidence>
<dbReference type="PANTHER" id="PTHR43976:SF16">
    <property type="entry name" value="SHORT-CHAIN DEHYDROGENASE_REDUCTASE FAMILY PROTEIN"/>
    <property type="match status" value="1"/>
</dbReference>
<evidence type="ECO:0000256" key="3">
    <source>
        <dbReference type="ARBA" id="ARBA00023002"/>
    </source>
</evidence>
<evidence type="ECO:0000256" key="4">
    <source>
        <dbReference type="RuleBase" id="RU000363"/>
    </source>
</evidence>
<dbReference type="Gene3D" id="3.40.50.720">
    <property type="entry name" value="NAD(P)-binding Rossmann-like Domain"/>
    <property type="match status" value="1"/>
</dbReference>
<gene>
    <name evidence="5" type="ORF">PsYK624_096150</name>
</gene>